<dbReference type="InterPro" id="IPR025332">
    <property type="entry name" value="DUF4238"/>
</dbReference>
<proteinExistence type="predicted"/>
<sequence length="78" mass="9407">MGARRSANHHGHSPEMKRNRRSERHHFVPQFYLRHWCNHKDRLWVHPMDGKQPYESRANSVAFERGLYSTEDLPDIQN</sequence>
<reference evidence="2" key="1">
    <citation type="submission" date="2021-01" db="EMBL/GenBank/DDBJ databases">
        <title>Modified the classification status of verrucomicrobia.</title>
        <authorList>
            <person name="Feng X."/>
        </authorList>
    </citation>
    <scope>NUCLEOTIDE SEQUENCE</scope>
    <source>
        <strain evidence="2">JCM 18052</strain>
    </source>
</reference>
<gene>
    <name evidence="2" type="ORF">JIN84_17725</name>
</gene>
<evidence type="ECO:0000313" key="2">
    <source>
        <dbReference type="EMBL" id="MBK1817464.1"/>
    </source>
</evidence>
<name>A0A934VDE0_9BACT</name>
<feature type="region of interest" description="Disordered" evidence="1">
    <location>
        <begin position="1"/>
        <end position="23"/>
    </location>
</feature>
<dbReference type="AlphaFoldDB" id="A0A934VDE0"/>
<dbReference type="EMBL" id="JAENIK010000012">
    <property type="protein sequence ID" value="MBK1817464.1"/>
    <property type="molecule type" value="Genomic_DNA"/>
</dbReference>
<accession>A0A934VDE0</accession>
<comment type="caution">
    <text evidence="2">The sequence shown here is derived from an EMBL/GenBank/DDBJ whole genome shotgun (WGS) entry which is preliminary data.</text>
</comment>
<feature type="compositionally biased region" description="Basic residues" evidence="1">
    <location>
        <begin position="1"/>
        <end position="11"/>
    </location>
</feature>
<dbReference type="Pfam" id="PF14022">
    <property type="entry name" value="DUF4238"/>
    <property type="match status" value="1"/>
</dbReference>
<protein>
    <submittedName>
        <fullName evidence="2">DUF4238 domain-containing protein</fullName>
    </submittedName>
</protein>
<dbReference type="Proteomes" id="UP000600139">
    <property type="component" value="Unassembled WGS sequence"/>
</dbReference>
<evidence type="ECO:0000313" key="3">
    <source>
        <dbReference type="Proteomes" id="UP000600139"/>
    </source>
</evidence>
<organism evidence="2 3">
    <name type="scientific">Luteolibacter yonseiensis</name>
    <dbReference type="NCBI Taxonomy" id="1144680"/>
    <lineage>
        <taxon>Bacteria</taxon>
        <taxon>Pseudomonadati</taxon>
        <taxon>Verrucomicrobiota</taxon>
        <taxon>Verrucomicrobiia</taxon>
        <taxon>Verrucomicrobiales</taxon>
        <taxon>Verrucomicrobiaceae</taxon>
        <taxon>Luteolibacter</taxon>
    </lineage>
</organism>
<evidence type="ECO:0000256" key="1">
    <source>
        <dbReference type="SAM" id="MobiDB-lite"/>
    </source>
</evidence>
<keyword evidence="3" id="KW-1185">Reference proteome</keyword>
<dbReference type="RefSeq" id="WP_200352404.1">
    <property type="nucleotide sequence ID" value="NZ_BAABHZ010000001.1"/>
</dbReference>